<dbReference type="Proteomes" id="UP001152622">
    <property type="component" value="Chromosome 13"/>
</dbReference>
<comment type="caution">
    <text evidence="2">The sequence shown here is derived from an EMBL/GenBank/DDBJ whole genome shotgun (WGS) entry which is preliminary data.</text>
</comment>
<dbReference type="EMBL" id="JAINUF010000013">
    <property type="protein sequence ID" value="KAJ8344384.1"/>
    <property type="molecule type" value="Genomic_DNA"/>
</dbReference>
<evidence type="ECO:0000313" key="3">
    <source>
        <dbReference type="Proteomes" id="UP001152622"/>
    </source>
</evidence>
<proteinExistence type="predicted"/>
<feature type="region of interest" description="Disordered" evidence="1">
    <location>
        <begin position="127"/>
        <end position="149"/>
    </location>
</feature>
<accession>A0A9Q1ET19</accession>
<protein>
    <submittedName>
        <fullName evidence="2">Uncharacterized protein</fullName>
    </submittedName>
</protein>
<evidence type="ECO:0000313" key="2">
    <source>
        <dbReference type="EMBL" id="KAJ8344384.1"/>
    </source>
</evidence>
<organism evidence="2 3">
    <name type="scientific">Synaphobranchus kaupii</name>
    <name type="common">Kaup's arrowtooth eel</name>
    <dbReference type="NCBI Taxonomy" id="118154"/>
    <lineage>
        <taxon>Eukaryota</taxon>
        <taxon>Metazoa</taxon>
        <taxon>Chordata</taxon>
        <taxon>Craniata</taxon>
        <taxon>Vertebrata</taxon>
        <taxon>Euteleostomi</taxon>
        <taxon>Actinopterygii</taxon>
        <taxon>Neopterygii</taxon>
        <taxon>Teleostei</taxon>
        <taxon>Anguilliformes</taxon>
        <taxon>Synaphobranchidae</taxon>
        <taxon>Synaphobranchus</taxon>
    </lineage>
</organism>
<feature type="region of interest" description="Disordered" evidence="1">
    <location>
        <begin position="41"/>
        <end position="63"/>
    </location>
</feature>
<reference evidence="2" key="1">
    <citation type="journal article" date="2023" name="Science">
        <title>Genome structures resolve the early diversification of teleost fishes.</title>
        <authorList>
            <person name="Parey E."/>
            <person name="Louis A."/>
            <person name="Montfort J."/>
            <person name="Bouchez O."/>
            <person name="Roques C."/>
            <person name="Iampietro C."/>
            <person name="Lluch J."/>
            <person name="Castinel A."/>
            <person name="Donnadieu C."/>
            <person name="Desvignes T."/>
            <person name="Floi Bucao C."/>
            <person name="Jouanno E."/>
            <person name="Wen M."/>
            <person name="Mejri S."/>
            <person name="Dirks R."/>
            <person name="Jansen H."/>
            <person name="Henkel C."/>
            <person name="Chen W.J."/>
            <person name="Zahm M."/>
            <person name="Cabau C."/>
            <person name="Klopp C."/>
            <person name="Thompson A.W."/>
            <person name="Robinson-Rechavi M."/>
            <person name="Braasch I."/>
            <person name="Lecointre G."/>
            <person name="Bobe J."/>
            <person name="Postlethwait J.H."/>
            <person name="Berthelot C."/>
            <person name="Roest Crollius H."/>
            <person name="Guiguen Y."/>
        </authorList>
    </citation>
    <scope>NUCLEOTIDE SEQUENCE</scope>
    <source>
        <strain evidence="2">WJC10195</strain>
    </source>
</reference>
<keyword evidence="3" id="KW-1185">Reference proteome</keyword>
<dbReference type="AlphaFoldDB" id="A0A9Q1ET19"/>
<gene>
    <name evidence="2" type="ORF">SKAU_G00317130</name>
</gene>
<evidence type="ECO:0000256" key="1">
    <source>
        <dbReference type="SAM" id="MobiDB-lite"/>
    </source>
</evidence>
<sequence>MIHSHAGKDKGMYGNQPAPAPPLLRSAAILLKGAVPYPNKPNSTAVKCTGQRDSDAGSPGKSRAELPCYGLTSARRAANRCISRGGAHGQKIRKACWDEIIGYIMRPSAAGLLTDLGSEGRAGAVGDIPAQAPTRPVDAPQLNEPAGRCTESAYTEARISVLARPDHKDAKPDRRQ</sequence>
<name>A0A9Q1ET19_SYNKA</name>